<proteinExistence type="predicted"/>
<dbReference type="HOGENOM" id="CLU_3425241_0_0_1"/>
<dbReference type="EMBL" id="CAEY01001579">
    <property type="status" value="NOT_ANNOTATED_CDS"/>
    <property type="molecule type" value="Genomic_DNA"/>
</dbReference>
<dbReference type="AlphaFoldDB" id="T1K4N7"/>
<reference evidence="2" key="1">
    <citation type="submission" date="2011-08" db="EMBL/GenBank/DDBJ databases">
        <authorList>
            <person name="Rombauts S."/>
        </authorList>
    </citation>
    <scope>NUCLEOTIDE SEQUENCE</scope>
    <source>
        <strain evidence="2">London</strain>
    </source>
</reference>
<keyword evidence="2" id="KW-1185">Reference proteome</keyword>
<sequence length="22" mass="2605">MVVMRVARCKTDYLKVSVLKKH</sequence>
<reference evidence="1" key="2">
    <citation type="submission" date="2015-06" db="UniProtKB">
        <authorList>
            <consortium name="EnsemblMetazoa"/>
        </authorList>
    </citation>
    <scope>IDENTIFICATION</scope>
</reference>
<protein>
    <submittedName>
        <fullName evidence="1">Uncharacterized protein</fullName>
    </submittedName>
</protein>
<evidence type="ECO:0000313" key="1">
    <source>
        <dbReference type="EnsemblMetazoa" id="tetur05g03260.1"/>
    </source>
</evidence>
<dbReference type="EnsemblMetazoa" id="tetur05g03260.1">
    <property type="protein sequence ID" value="tetur05g03260.1"/>
    <property type="gene ID" value="tetur05g03260"/>
</dbReference>
<name>T1K4N7_TETUR</name>
<evidence type="ECO:0000313" key="2">
    <source>
        <dbReference type="Proteomes" id="UP000015104"/>
    </source>
</evidence>
<organism evidence="1 2">
    <name type="scientific">Tetranychus urticae</name>
    <name type="common">Two-spotted spider mite</name>
    <dbReference type="NCBI Taxonomy" id="32264"/>
    <lineage>
        <taxon>Eukaryota</taxon>
        <taxon>Metazoa</taxon>
        <taxon>Ecdysozoa</taxon>
        <taxon>Arthropoda</taxon>
        <taxon>Chelicerata</taxon>
        <taxon>Arachnida</taxon>
        <taxon>Acari</taxon>
        <taxon>Acariformes</taxon>
        <taxon>Trombidiformes</taxon>
        <taxon>Prostigmata</taxon>
        <taxon>Eleutherengona</taxon>
        <taxon>Raphignathae</taxon>
        <taxon>Tetranychoidea</taxon>
        <taxon>Tetranychidae</taxon>
        <taxon>Tetranychus</taxon>
    </lineage>
</organism>
<accession>T1K4N7</accession>
<dbReference type="Proteomes" id="UP000015104">
    <property type="component" value="Unassembled WGS sequence"/>
</dbReference>